<comment type="subcellular location">
    <subcellularLocation>
        <location evidence="1">Membrane</location>
    </subcellularLocation>
</comment>
<evidence type="ECO:0000256" key="5">
    <source>
        <dbReference type="ARBA" id="ARBA00023136"/>
    </source>
</evidence>
<evidence type="ECO:0000256" key="4">
    <source>
        <dbReference type="ARBA" id="ARBA00022989"/>
    </source>
</evidence>
<dbReference type="AlphaFoldDB" id="A0A9W8UIK9"/>
<name>A0A9W8UIK9_AKAMU</name>
<gene>
    <name evidence="8" type="ORF">LMH87_002475</name>
</gene>
<dbReference type="InterPro" id="IPR000612">
    <property type="entry name" value="PMP3"/>
</dbReference>
<keyword evidence="5 7" id="KW-0472">Membrane</keyword>
<proteinExistence type="inferred from homology"/>
<protein>
    <submittedName>
        <fullName evidence="8">Uncharacterized protein</fullName>
    </submittedName>
</protein>
<dbReference type="GeneID" id="80889634"/>
<evidence type="ECO:0000256" key="3">
    <source>
        <dbReference type="ARBA" id="ARBA00022692"/>
    </source>
</evidence>
<accession>A0A9W8UIK9</accession>
<dbReference type="PANTHER" id="PTHR21659">
    <property type="entry name" value="HYDROPHOBIC PROTEIN RCI2 LOW TEMPERATURE AND SALT RESPONSIVE PROTEIN LTI6 -RELATED"/>
    <property type="match status" value="1"/>
</dbReference>
<reference evidence="8" key="1">
    <citation type="journal article" date="2023" name="Access Microbiol">
        <title>De-novo genome assembly for Akanthomyces muscarius, a biocontrol agent of insect agricultural pests.</title>
        <authorList>
            <person name="Erdos Z."/>
            <person name="Studholme D.J."/>
            <person name="Raymond B."/>
            <person name="Sharma M."/>
        </authorList>
    </citation>
    <scope>NUCLEOTIDE SEQUENCE</scope>
    <source>
        <strain evidence="8">Ve6</strain>
    </source>
</reference>
<evidence type="ECO:0000256" key="6">
    <source>
        <dbReference type="SAM" id="MobiDB-lite"/>
    </source>
</evidence>
<feature type="transmembrane region" description="Helical" evidence="7">
    <location>
        <begin position="21"/>
        <end position="40"/>
    </location>
</feature>
<comment type="similarity">
    <text evidence="2">Belongs to the UPF0057 (PMP3) family.</text>
</comment>
<feature type="transmembrane region" description="Helical" evidence="7">
    <location>
        <begin position="117"/>
        <end position="137"/>
    </location>
</feature>
<dbReference type="PANTHER" id="PTHR21659:SF42">
    <property type="entry name" value="UPF0057 MEMBRANE PROTEIN ZK632.10-RELATED"/>
    <property type="match status" value="1"/>
</dbReference>
<dbReference type="Proteomes" id="UP001144673">
    <property type="component" value="Chromosome 3"/>
</dbReference>
<evidence type="ECO:0000256" key="7">
    <source>
        <dbReference type="SAM" id="Phobius"/>
    </source>
</evidence>
<dbReference type="GO" id="GO:0016020">
    <property type="term" value="C:membrane"/>
    <property type="evidence" value="ECO:0007669"/>
    <property type="project" value="UniProtKB-SubCell"/>
</dbReference>
<sequence>MFKKGKFQFQRSEPIEPPRKGLRNSPYACIVFAVALPTLYTNSEMLAKQRQDRELRLTHSFSLALSRLGSNTHTGSRVSPYFPTVTMAVASALLIIVITILFPPAGAWAVSGCGMDLFINICLTILGYIPGHLHAFYLEYIYFDRREQAHEGRYPARPAPGVYSDNVQTGGQGYGTIVHQTQALQRHEARLPKNFIFFQQKERGKWLPLLSSNIKLAMAFSLLDMEMSSFRGWIFGMAIVDCLTNICVRAGRYYGRVKTNDRQPDETMKQLFTAFLILSSAAASLGALASFACSLELGSFIFISLNTLGSIDLNQPPILTRRVQRSSV</sequence>
<dbReference type="Pfam" id="PF01679">
    <property type="entry name" value="Pmp3"/>
    <property type="match status" value="1"/>
</dbReference>
<dbReference type="EMBL" id="JAJHUN010000010">
    <property type="protein sequence ID" value="KAJ4147985.1"/>
    <property type="molecule type" value="Genomic_DNA"/>
</dbReference>
<feature type="transmembrane region" description="Helical" evidence="7">
    <location>
        <begin position="230"/>
        <end position="250"/>
    </location>
</feature>
<keyword evidence="9" id="KW-1185">Reference proteome</keyword>
<evidence type="ECO:0000313" key="9">
    <source>
        <dbReference type="Proteomes" id="UP001144673"/>
    </source>
</evidence>
<feature type="transmembrane region" description="Helical" evidence="7">
    <location>
        <begin position="271"/>
        <end position="291"/>
    </location>
</feature>
<evidence type="ECO:0000256" key="2">
    <source>
        <dbReference type="ARBA" id="ARBA00009530"/>
    </source>
</evidence>
<keyword evidence="4 7" id="KW-1133">Transmembrane helix</keyword>
<feature type="transmembrane region" description="Helical" evidence="7">
    <location>
        <begin position="81"/>
        <end position="105"/>
    </location>
</feature>
<evidence type="ECO:0000256" key="1">
    <source>
        <dbReference type="ARBA" id="ARBA00004370"/>
    </source>
</evidence>
<comment type="caution">
    <text evidence="8">The sequence shown here is derived from an EMBL/GenBank/DDBJ whole genome shotgun (WGS) entry which is preliminary data.</text>
</comment>
<feature type="region of interest" description="Disordered" evidence="6">
    <location>
        <begin position="1"/>
        <end position="20"/>
    </location>
</feature>
<organism evidence="8 9">
    <name type="scientific">Akanthomyces muscarius</name>
    <name type="common">Entomopathogenic fungus</name>
    <name type="synonym">Lecanicillium muscarium</name>
    <dbReference type="NCBI Taxonomy" id="2231603"/>
    <lineage>
        <taxon>Eukaryota</taxon>
        <taxon>Fungi</taxon>
        <taxon>Dikarya</taxon>
        <taxon>Ascomycota</taxon>
        <taxon>Pezizomycotina</taxon>
        <taxon>Sordariomycetes</taxon>
        <taxon>Hypocreomycetidae</taxon>
        <taxon>Hypocreales</taxon>
        <taxon>Cordycipitaceae</taxon>
        <taxon>Akanthomyces</taxon>
    </lineage>
</organism>
<evidence type="ECO:0000313" key="8">
    <source>
        <dbReference type="EMBL" id="KAJ4147985.1"/>
    </source>
</evidence>
<dbReference type="RefSeq" id="XP_056050926.1">
    <property type="nucleotide sequence ID" value="XM_056193939.1"/>
</dbReference>
<keyword evidence="3 7" id="KW-0812">Transmembrane</keyword>